<evidence type="ECO:0000313" key="2">
    <source>
        <dbReference type="Proteomes" id="UP000054565"/>
    </source>
</evidence>
<organism evidence="1 2">
    <name type="scientific">Coccidioides immitis RMSCC 2394</name>
    <dbReference type="NCBI Taxonomy" id="404692"/>
    <lineage>
        <taxon>Eukaryota</taxon>
        <taxon>Fungi</taxon>
        <taxon>Dikarya</taxon>
        <taxon>Ascomycota</taxon>
        <taxon>Pezizomycotina</taxon>
        <taxon>Eurotiomycetes</taxon>
        <taxon>Eurotiomycetidae</taxon>
        <taxon>Onygenales</taxon>
        <taxon>Onygenaceae</taxon>
        <taxon>Coccidioides</taxon>
    </lineage>
</organism>
<accession>A0A0J6Y6N7</accession>
<name>A0A0J6Y6N7_COCIT</name>
<dbReference type="EMBL" id="DS028094">
    <property type="protein sequence ID" value="KMP03425.1"/>
    <property type="molecule type" value="Genomic_DNA"/>
</dbReference>
<evidence type="ECO:0000313" key="1">
    <source>
        <dbReference type="EMBL" id="KMP03425.1"/>
    </source>
</evidence>
<proteinExistence type="predicted"/>
<dbReference type="Proteomes" id="UP000054565">
    <property type="component" value="Unassembled WGS sequence"/>
</dbReference>
<reference evidence="2" key="1">
    <citation type="journal article" date="2010" name="Genome Res.">
        <title>Population genomic sequencing of Coccidioides fungi reveals recent hybridization and transposon control.</title>
        <authorList>
            <person name="Neafsey D.E."/>
            <person name="Barker B.M."/>
            <person name="Sharpton T.J."/>
            <person name="Stajich J.E."/>
            <person name="Park D.J."/>
            <person name="Whiston E."/>
            <person name="Hung C.-Y."/>
            <person name="McMahan C."/>
            <person name="White J."/>
            <person name="Sykes S."/>
            <person name="Heiman D."/>
            <person name="Young S."/>
            <person name="Zeng Q."/>
            <person name="Abouelleil A."/>
            <person name="Aftuck L."/>
            <person name="Bessette D."/>
            <person name="Brown A."/>
            <person name="FitzGerald M."/>
            <person name="Lui A."/>
            <person name="Macdonald J.P."/>
            <person name="Priest M."/>
            <person name="Orbach M.J."/>
            <person name="Galgiani J.N."/>
            <person name="Kirkland T.N."/>
            <person name="Cole G.T."/>
            <person name="Birren B.W."/>
            <person name="Henn M.R."/>
            <person name="Taylor J.W."/>
            <person name="Rounsley S.D."/>
        </authorList>
    </citation>
    <scope>NUCLEOTIDE SEQUENCE [LARGE SCALE GENOMIC DNA]</scope>
    <source>
        <strain evidence="2">RMSCC 2394</strain>
    </source>
</reference>
<sequence>MSRDRVLCSALDPISGHSPGTTSGGMTISFIRTLPKTVDPSKEFQGTSENRCSM</sequence>
<dbReference type="AlphaFoldDB" id="A0A0J6Y6N7"/>
<protein>
    <submittedName>
        <fullName evidence="1">Uncharacterized protein</fullName>
    </submittedName>
</protein>
<gene>
    <name evidence="1" type="ORF">CIRG_03117</name>
</gene>